<dbReference type="EMBL" id="LGRX02029690">
    <property type="protein sequence ID" value="KAK3246566.1"/>
    <property type="molecule type" value="Genomic_DNA"/>
</dbReference>
<dbReference type="Pfam" id="PF03016">
    <property type="entry name" value="Exostosin_GT47"/>
    <property type="match status" value="1"/>
</dbReference>
<feature type="transmembrane region" description="Helical" evidence="5">
    <location>
        <begin position="18"/>
        <end position="37"/>
    </location>
</feature>
<keyword evidence="5" id="KW-0812">Transmembrane</keyword>
<dbReference type="Proteomes" id="UP001190700">
    <property type="component" value="Unassembled WGS sequence"/>
</dbReference>
<dbReference type="GO" id="GO:0016757">
    <property type="term" value="F:glycosyltransferase activity"/>
    <property type="evidence" value="ECO:0007669"/>
    <property type="project" value="InterPro"/>
</dbReference>
<dbReference type="PANTHER" id="PTHR11062">
    <property type="entry name" value="EXOSTOSIN HEPARAN SULFATE GLYCOSYLTRANSFERASE -RELATED"/>
    <property type="match status" value="1"/>
</dbReference>
<evidence type="ECO:0000256" key="5">
    <source>
        <dbReference type="SAM" id="Phobius"/>
    </source>
</evidence>
<protein>
    <submittedName>
        <fullName evidence="7">Glycerol kinase</fullName>
    </submittedName>
</protein>
<evidence type="ECO:0000259" key="6">
    <source>
        <dbReference type="Pfam" id="PF03016"/>
    </source>
</evidence>
<evidence type="ECO:0000313" key="7">
    <source>
        <dbReference type="EMBL" id="KAK3246566.1"/>
    </source>
</evidence>
<dbReference type="GO" id="GO:0016301">
    <property type="term" value="F:kinase activity"/>
    <property type="evidence" value="ECO:0007669"/>
    <property type="project" value="UniProtKB-KW"/>
</dbReference>
<dbReference type="PANTHER" id="PTHR11062:SF281">
    <property type="entry name" value="EXOSTOSIN-LIKE 2"/>
    <property type="match status" value="1"/>
</dbReference>
<dbReference type="InterPro" id="IPR040911">
    <property type="entry name" value="Exostosin_GT47"/>
</dbReference>
<accession>A0AAE0C1B0</accession>
<evidence type="ECO:0000256" key="4">
    <source>
        <dbReference type="SAM" id="MobiDB-lite"/>
    </source>
</evidence>
<proteinExistence type="inferred from homology"/>
<feature type="region of interest" description="Disordered" evidence="4">
    <location>
        <begin position="53"/>
        <end position="99"/>
    </location>
</feature>
<dbReference type="InterPro" id="IPR004263">
    <property type="entry name" value="Exostosin"/>
</dbReference>
<gene>
    <name evidence="7" type="ORF">CYMTET_43901</name>
</gene>
<feature type="compositionally biased region" description="Polar residues" evidence="4">
    <location>
        <begin position="53"/>
        <end position="74"/>
    </location>
</feature>
<reference evidence="7 8" key="1">
    <citation type="journal article" date="2015" name="Genome Biol. Evol.">
        <title>Comparative Genomics of a Bacterivorous Green Alga Reveals Evolutionary Causalities and Consequences of Phago-Mixotrophic Mode of Nutrition.</title>
        <authorList>
            <person name="Burns J.A."/>
            <person name="Paasch A."/>
            <person name="Narechania A."/>
            <person name="Kim E."/>
        </authorList>
    </citation>
    <scope>NUCLEOTIDE SEQUENCE [LARGE SCALE GENOMIC DNA]</scope>
    <source>
        <strain evidence="7 8">PLY_AMNH</strain>
    </source>
</reference>
<keyword evidence="8" id="KW-1185">Reference proteome</keyword>
<name>A0AAE0C1B0_9CHLO</name>
<comment type="caution">
    <text evidence="7">The sequence shown here is derived from an EMBL/GenBank/DDBJ whole genome shotgun (WGS) entry which is preliminary data.</text>
</comment>
<dbReference type="AlphaFoldDB" id="A0AAE0C1B0"/>
<evidence type="ECO:0000256" key="1">
    <source>
        <dbReference type="ARBA" id="ARBA00004323"/>
    </source>
</evidence>
<comment type="subcellular location">
    <subcellularLocation>
        <location evidence="1">Golgi apparatus membrane</location>
        <topology evidence="1">Single-pass type II membrane protein</topology>
    </subcellularLocation>
</comment>
<comment type="similarity">
    <text evidence="2">Belongs to the glycosyltransferase 47 family.</text>
</comment>
<evidence type="ECO:0000256" key="2">
    <source>
        <dbReference type="ARBA" id="ARBA00010271"/>
    </source>
</evidence>
<keyword evidence="7" id="KW-0418">Kinase</keyword>
<keyword evidence="5" id="KW-1133">Transmembrane helix</keyword>
<keyword evidence="7" id="KW-0808">Transferase</keyword>
<evidence type="ECO:0000313" key="8">
    <source>
        <dbReference type="Proteomes" id="UP001190700"/>
    </source>
</evidence>
<organism evidence="7 8">
    <name type="scientific">Cymbomonas tetramitiformis</name>
    <dbReference type="NCBI Taxonomy" id="36881"/>
    <lineage>
        <taxon>Eukaryota</taxon>
        <taxon>Viridiplantae</taxon>
        <taxon>Chlorophyta</taxon>
        <taxon>Pyramimonadophyceae</taxon>
        <taxon>Pyramimonadales</taxon>
        <taxon>Pyramimonadaceae</taxon>
        <taxon>Cymbomonas</taxon>
    </lineage>
</organism>
<keyword evidence="5" id="KW-0472">Membrane</keyword>
<keyword evidence="3" id="KW-0333">Golgi apparatus</keyword>
<evidence type="ECO:0000256" key="3">
    <source>
        <dbReference type="ARBA" id="ARBA00023034"/>
    </source>
</evidence>
<dbReference type="GO" id="GO:0000139">
    <property type="term" value="C:Golgi membrane"/>
    <property type="evidence" value="ECO:0007669"/>
    <property type="project" value="UniProtKB-SubCell"/>
</dbReference>
<sequence>MDKSSKNLARKRKRHKNLIPLLCLIVCVVVFTISLFIEDLEAEVEGSGHDSLYTASKSQVSGSPDSMRSPQVGETPSRPRKQSTSTKAVPEHRQSESTFDSQIKAPFHVPYPFRVYVYDDVVSTLNADLQGRDSCYTPYTAAEMVIPDLVSRSSIYTTDGELADYYIVPVQCECYMTTKIQKGVDFSRAAAALNKAFQTTLDIVQSRYPYWTRTEGRDHIFIFPSERGAQILSDYNMQRIKKSIFLTGTISRSNTRFNPWKDIVIPPARGPWTSAKEALPALLHAADPMAPSRTTMLHFRGILPGHHDLNPWGIRETLAKNLRREEQVVFEEPTEKCGRNCTRREMLQARFCLCPTGGVEGWSLRIFDAVMLGCVPVLVADDVELPYEAGIDYSRFSVKILERKAAETAEEIRSIGNSAHSRKEDALRLTKQHFVWHEEWVENDAFDMLLKELLRRVRFMRNSPYRFWSMPVPTG</sequence>
<feature type="domain" description="Exostosin GT47" evidence="6">
    <location>
        <begin position="112"/>
        <end position="408"/>
    </location>
</feature>